<reference evidence="4" key="1">
    <citation type="submission" date="2022-11" db="UniProtKB">
        <authorList>
            <consortium name="WormBaseParasite"/>
        </authorList>
    </citation>
    <scope>IDENTIFICATION</scope>
</reference>
<dbReference type="PANTHER" id="PTHR16206">
    <property type="entry name" value="DEP DOMAIN-CONTAINING"/>
    <property type="match status" value="1"/>
</dbReference>
<feature type="domain" description="DEP" evidence="2">
    <location>
        <begin position="173"/>
        <end position="257"/>
    </location>
</feature>
<organism evidence="3 4">
    <name type="scientific">Setaria digitata</name>
    <dbReference type="NCBI Taxonomy" id="48799"/>
    <lineage>
        <taxon>Eukaryota</taxon>
        <taxon>Metazoa</taxon>
        <taxon>Ecdysozoa</taxon>
        <taxon>Nematoda</taxon>
        <taxon>Chromadorea</taxon>
        <taxon>Rhabditida</taxon>
        <taxon>Spirurina</taxon>
        <taxon>Spiruromorpha</taxon>
        <taxon>Filarioidea</taxon>
        <taxon>Setariidae</taxon>
        <taxon>Setaria</taxon>
    </lineage>
</organism>
<dbReference type="SMART" id="SM00049">
    <property type="entry name" value="DEP"/>
    <property type="match status" value="1"/>
</dbReference>
<dbReference type="Proteomes" id="UP000887581">
    <property type="component" value="Unplaced"/>
</dbReference>
<protein>
    <submittedName>
        <fullName evidence="4">DEP domain-containing protein</fullName>
    </submittedName>
</protein>
<dbReference type="Gene3D" id="1.10.10.10">
    <property type="entry name" value="Winged helix-like DNA-binding domain superfamily/Winged helix DNA-binding domain"/>
    <property type="match status" value="1"/>
</dbReference>
<keyword evidence="3" id="KW-1185">Reference proteome</keyword>
<feature type="compositionally biased region" description="Polar residues" evidence="1">
    <location>
        <begin position="8"/>
        <end position="22"/>
    </location>
</feature>
<feature type="region of interest" description="Disordered" evidence="1">
    <location>
        <begin position="305"/>
        <end position="357"/>
    </location>
</feature>
<dbReference type="AlphaFoldDB" id="A0A915PT49"/>
<dbReference type="PANTHER" id="PTHR16206:SF4">
    <property type="entry name" value="PROTEIN LET-99"/>
    <property type="match status" value="1"/>
</dbReference>
<dbReference type="InterPro" id="IPR000591">
    <property type="entry name" value="DEP_dom"/>
</dbReference>
<feature type="compositionally biased region" description="Low complexity" evidence="1">
    <location>
        <begin position="33"/>
        <end position="42"/>
    </location>
</feature>
<dbReference type="Pfam" id="PF00610">
    <property type="entry name" value="DEP"/>
    <property type="match status" value="1"/>
</dbReference>
<dbReference type="InterPro" id="IPR036390">
    <property type="entry name" value="WH_DNA-bd_sf"/>
</dbReference>
<dbReference type="WBParaSite" id="sdigi.contig236.g6501.t1">
    <property type="protein sequence ID" value="sdigi.contig236.g6501.t1"/>
    <property type="gene ID" value="sdigi.contig236.g6501"/>
</dbReference>
<dbReference type="InterPro" id="IPR036388">
    <property type="entry name" value="WH-like_DNA-bd_sf"/>
</dbReference>
<proteinExistence type="predicted"/>
<evidence type="ECO:0000313" key="3">
    <source>
        <dbReference type="Proteomes" id="UP000887581"/>
    </source>
</evidence>
<name>A0A915PT49_9BILA</name>
<evidence type="ECO:0000256" key="1">
    <source>
        <dbReference type="SAM" id="MobiDB-lite"/>
    </source>
</evidence>
<feature type="compositionally biased region" description="Polar residues" evidence="1">
    <location>
        <begin position="322"/>
        <end position="346"/>
    </location>
</feature>
<dbReference type="PROSITE" id="PS50186">
    <property type="entry name" value="DEP"/>
    <property type="match status" value="1"/>
</dbReference>
<evidence type="ECO:0000259" key="2">
    <source>
        <dbReference type="PROSITE" id="PS50186"/>
    </source>
</evidence>
<sequence>MLARTPATIEQLSGTTRDTQLLPTDMYPPLTPPALHTLHPTHPWQPSSGSQTDRHAADDTERGTRLAILVMWPSLSPLPAVIKITRTEVRDVRSPTEPRHPVGPQQWCRDIRSGDHYRVLLFPKDFMAGHVQLRGFRVSNGHGATAETPEERDSLFEGRFRATRVWNGMIRRFRSGMQLKRHRRQLRIFDDCFTGREAVDFMMKELPKFIYDGREVTRFNCSKLLSIYLNMGLFCAVRGKFDSSEPFKENELYRFSSVSLELLAATPVLVRRAASFNEKCSFKQNQSKDKDFGFTAPQRIHNGSWRNRNNDLIPTRMPIPSMQPNPQLSRRLSASHGNLPSMLSSRKLNDDPSGGSSTKAILKETISQEKIDGFAIKNDEVKLRTSKKVDALDEVIVQLSKVNNSDTIQTSSTQNLRCFGKVIQAQNLENSSPSASPGAVVNEAHSGAHLFLDTSEIYKNVLLNRLQSLLQVDSLKGIIDYDFNGADVRWNCEHVGTKGIVRVQPENDYLTNYVITMMRYLSRWPFDTKFTESTHVPYEGFELNVFKSVCEQFDKDCPMLPNFLALSVLRIIQLFRQRSLRKQQSAELHKETVFCASSSPFTRYVQRTVNPQNHDKINGEDESRNFHTTISPCKGFACEEHVMSPPNATRSSVSTLSADNDSFSCKMAYEAILTRLPGLQRSPELMQRIEELARVNTLVPRASSPCVESCTLIAGIDNENQKLLKEAISLVMLTLEPRVRRRLHYLLRFMQRVSRNYCLRMDKRRDNRSVVLEYLPNKIIHTSGTINTSECRQLVIFLMDNECDTFSIPEVYILEVKHQLSLPHEVIIKQSPIAQQKTINETSTERLKEHFCEPIKVEEYESQKKNVDSHLLSLLDGILTDENLSVADRKQRLKKFKKTYPEIYAQKFPSPELPKTRLIDRIKNFHF</sequence>
<feature type="region of interest" description="Disordered" evidence="1">
    <location>
        <begin position="1"/>
        <end position="60"/>
    </location>
</feature>
<accession>A0A915PT49</accession>
<dbReference type="SUPFAM" id="SSF46785">
    <property type="entry name" value="Winged helix' DNA-binding domain"/>
    <property type="match status" value="1"/>
</dbReference>
<evidence type="ECO:0000313" key="4">
    <source>
        <dbReference type="WBParaSite" id="sdigi.contig236.g6501.t1"/>
    </source>
</evidence>
<dbReference type="GO" id="GO:0035556">
    <property type="term" value="P:intracellular signal transduction"/>
    <property type="evidence" value="ECO:0007669"/>
    <property type="project" value="InterPro"/>
</dbReference>